<reference evidence="2 3" key="1">
    <citation type="submission" date="2020-07" db="EMBL/GenBank/DDBJ databases">
        <title>Comparative genomics of pyrophilous fungi reveals a link between fire events and developmental genes.</title>
        <authorList>
            <consortium name="DOE Joint Genome Institute"/>
            <person name="Steindorff A.S."/>
            <person name="Carver A."/>
            <person name="Calhoun S."/>
            <person name="Stillman K."/>
            <person name="Liu H."/>
            <person name="Lipzen A."/>
            <person name="Pangilinan J."/>
            <person name="Labutti K."/>
            <person name="Bruns T.D."/>
            <person name="Grigoriev I.V."/>
        </authorList>
    </citation>
    <scope>NUCLEOTIDE SEQUENCE [LARGE SCALE GENOMIC DNA]</scope>
    <source>
        <strain evidence="2 3">CBS 144469</strain>
    </source>
</reference>
<dbReference type="Proteomes" id="UP000521943">
    <property type="component" value="Unassembled WGS sequence"/>
</dbReference>
<name>A0A8H6I0R0_9AGAR</name>
<proteinExistence type="predicted"/>
<evidence type="ECO:0000313" key="3">
    <source>
        <dbReference type="Proteomes" id="UP000521943"/>
    </source>
</evidence>
<feature type="non-terminal residue" evidence="2">
    <location>
        <position position="1"/>
    </location>
</feature>
<feature type="compositionally biased region" description="Low complexity" evidence="1">
    <location>
        <begin position="37"/>
        <end position="50"/>
    </location>
</feature>
<feature type="region of interest" description="Disordered" evidence="1">
    <location>
        <begin position="1"/>
        <end position="50"/>
    </location>
</feature>
<evidence type="ECO:0000256" key="1">
    <source>
        <dbReference type="SAM" id="MobiDB-lite"/>
    </source>
</evidence>
<evidence type="ECO:0000313" key="2">
    <source>
        <dbReference type="EMBL" id="KAF6755288.1"/>
    </source>
</evidence>
<protein>
    <submittedName>
        <fullName evidence="2">Uncharacterized protein</fullName>
    </submittedName>
</protein>
<dbReference type="EMBL" id="JACGCI010000030">
    <property type="protein sequence ID" value="KAF6755288.1"/>
    <property type="molecule type" value="Genomic_DNA"/>
</dbReference>
<sequence>MAHAAPSHFAATPPDHDGFRSPRSVPAASGGLDATQGLASTSLAGSSSSSNVIQNTNIYYGPVHQVKNAKNVSMGPNYGTINQDSGADELEEEYYLAALDSGLYHLPPPPSDAHTSTPPAPIVMILGAFHAD</sequence>
<organism evidence="2 3">
    <name type="scientific">Ephemerocybe angulata</name>
    <dbReference type="NCBI Taxonomy" id="980116"/>
    <lineage>
        <taxon>Eukaryota</taxon>
        <taxon>Fungi</taxon>
        <taxon>Dikarya</taxon>
        <taxon>Basidiomycota</taxon>
        <taxon>Agaricomycotina</taxon>
        <taxon>Agaricomycetes</taxon>
        <taxon>Agaricomycetidae</taxon>
        <taxon>Agaricales</taxon>
        <taxon>Agaricineae</taxon>
        <taxon>Psathyrellaceae</taxon>
        <taxon>Ephemerocybe</taxon>
    </lineage>
</organism>
<gene>
    <name evidence="2" type="ORF">DFP72DRAFT_1169570</name>
</gene>
<accession>A0A8H6I0R0</accession>
<comment type="caution">
    <text evidence="2">The sequence shown here is derived from an EMBL/GenBank/DDBJ whole genome shotgun (WGS) entry which is preliminary data.</text>
</comment>
<keyword evidence="3" id="KW-1185">Reference proteome</keyword>
<dbReference type="AlphaFoldDB" id="A0A8H6I0R0"/>